<feature type="compositionally biased region" description="Basic and acidic residues" evidence="1">
    <location>
        <begin position="166"/>
        <end position="192"/>
    </location>
</feature>
<feature type="region of interest" description="Disordered" evidence="1">
    <location>
        <begin position="153"/>
        <end position="192"/>
    </location>
</feature>
<proteinExistence type="predicted"/>
<sequence length="504" mass="57270">MTIMESEDSGDQNQSRYLNGDVTMPSDREERGTDTDEESSMLEQDINNVILLMEAHNLEKENLISCPTPPTTGFLGVLRYKRESQDQASDPRNILPEPQLTRDLPVLCEYCGETARPPLDPVIPEDPALFCCAQYQELCEMLTHGRWLAPQRTYPEEDGTLPIDNQKTREEEEEQAKAREREQHRKQEHERKRLYQDIPPTLPSVDTYSSFYKTISYQLTTWTPDDAQWTDPQSPEIEQEVTKEEKDPLCYPAFEFGMPPRQEGAAFLEKYYTCGRKFLTVFPDGSAQVFYPSGSLALIVVSDEGRKICIVYDDDHSHGRPIRALFHSDGRATCYHSNGNIRLSLDASGGQCLNEAGARTMRWYWRGQNQTPTTLRPIFLSLNRSLGVRVLGQGHVFVSFLASGKQAKFNVGSCVPTAAPGMSKAPERSVSKEELFLLAGRIGAHRVIRHLHQCLSTPSNTRPRRDGLTPRLVSLAKKLLNLSRSLRFEDRERAFVHRCLQDCL</sequence>
<dbReference type="InterPro" id="IPR029281">
    <property type="entry name" value="FAM194_C"/>
</dbReference>
<reference evidence="3 4" key="1">
    <citation type="submission" date="2024-06" db="EMBL/GenBank/DDBJ databases">
        <authorList>
            <person name="Pan Q."/>
            <person name="Wen M."/>
            <person name="Jouanno E."/>
            <person name="Zahm M."/>
            <person name="Klopp C."/>
            <person name="Cabau C."/>
            <person name="Louis A."/>
            <person name="Berthelot C."/>
            <person name="Parey E."/>
            <person name="Roest Crollius H."/>
            <person name="Montfort J."/>
            <person name="Robinson-Rechavi M."/>
            <person name="Bouchez O."/>
            <person name="Lampietro C."/>
            <person name="Lopez Roques C."/>
            <person name="Donnadieu C."/>
            <person name="Postlethwait J."/>
            <person name="Bobe J."/>
            <person name="Verreycken H."/>
            <person name="Guiguen Y."/>
        </authorList>
    </citation>
    <scope>NUCLEOTIDE SEQUENCE [LARGE SCALE GENOMIC DNA]</scope>
    <source>
        <strain evidence="3">Up_M1</strain>
        <tissue evidence="3">Testis</tissue>
    </source>
</reference>
<feature type="compositionally biased region" description="Acidic residues" evidence="1">
    <location>
        <begin position="1"/>
        <end position="10"/>
    </location>
</feature>
<evidence type="ECO:0000259" key="2">
    <source>
        <dbReference type="Pfam" id="PF14977"/>
    </source>
</evidence>
<dbReference type="AlphaFoldDB" id="A0ABD0WA43"/>
<dbReference type="PANTHER" id="PTHR23093">
    <property type="entry name" value="SIMILAR TO CHROMOSOME 3 OPEN READING FRAME 20"/>
    <property type="match status" value="1"/>
</dbReference>
<dbReference type="Pfam" id="PF14977">
    <property type="entry name" value="FAM194"/>
    <property type="match status" value="1"/>
</dbReference>
<dbReference type="PANTHER" id="PTHR23093:SF18">
    <property type="entry name" value="GLUTAMATE RICH 6"/>
    <property type="match status" value="1"/>
</dbReference>
<name>A0ABD0WA43_UMBPY</name>
<accession>A0ABD0WA43</accession>
<keyword evidence="4" id="KW-1185">Reference proteome</keyword>
<dbReference type="EMBL" id="JAGEUA010000009">
    <property type="protein sequence ID" value="KAL0966623.1"/>
    <property type="molecule type" value="Genomic_DNA"/>
</dbReference>
<protein>
    <recommendedName>
        <fullName evidence="2">FAM194 C-terminal domain-containing protein</fullName>
    </recommendedName>
</protein>
<gene>
    <name evidence="3" type="ORF">UPYG_G00297570</name>
</gene>
<feature type="domain" description="FAM194 C-terminal" evidence="2">
    <location>
        <begin position="266"/>
        <end position="461"/>
    </location>
</feature>
<feature type="region of interest" description="Disordered" evidence="1">
    <location>
        <begin position="1"/>
        <end position="41"/>
    </location>
</feature>
<dbReference type="Proteomes" id="UP001557470">
    <property type="component" value="Unassembled WGS sequence"/>
</dbReference>
<evidence type="ECO:0000313" key="4">
    <source>
        <dbReference type="Proteomes" id="UP001557470"/>
    </source>
</evidence>
<comment type="caution">
    <text evidence="3">The sequence shown here is derived from an EMBL/GenBank/DDBJ whole genome shotgun (WGS) entry which is preliminary data.</text>
</comment>
<evidence type="ECO:0000313" key="3">
    <source>
        <dbReference type="EMBL" id="KAL0966623.1"/>
    </source>
</evidence>
<evidence type="ECO:0000256" key="1">
    <source>
        <dbReference type="SAM" id="MobiDB-lite"/>
    </source>
</evidence>
<organism evidence="3 4">
    <name type="scientific">Umbra pygmaea</name>
    <name type="common">Eastern mudminnow</name>
    <dbReference type="NCBI Taxonomy" id="75934"/>
    <lineage>
        <taxon>Eukaryota</taxon>
        <taxon>Metazoa</taxon>
        <taxon>Chordata</taxon>
        <taxon>Craniata</taxon>
        <taxon>Vertebrata</taxon>
        <taxon>Euteleostomi</taxon>
        <taxon>Actinopterygii</taxon>
        <taxon>Neopterygii</taxon>
        <taxon>Teleostei</taxon>
        <taxon>Protacanthopterygii</taxon>
        <taxon>Esociformes</taxon>
        <taxon>Umbridae</taxon>
        <taxon>Umbra</taxon>
    </lineage>
</organism>